<comment type="caution">
    <text evidence="2">The sequence shown here is derived from an EMBL/GenBank/DDBJ whole genome shotgun (WGS) entry which is preliminary data.</text>
</comment>
<name>A0ABW2YYN2_9SPHI</name>
<feature type="signal peptide" evidence="1">
    <location>
        <begin position="1"/>
        <end position="19"/>
    </location>
</feature>
<evidence type="ECO:0000313" key="2">
    <source>
        <dbReference type="EMBL" id="MFD0751601.1"/>
    </source>
</evidence>
<gene>
    <name evidence="2" type="ORF">ACFQZS_15720</name>
</gene>
<reference evidence="3" key="1">
    <citation type="journal article" date="2019" name="Int. J. Syst. Evol. Microbiol.">
        <title>The Global Catalogue of Microorganisms (GCM) 10K type strain sequencing project: providing services to taxonomists for standard genome sequencing and annotation.</title>
        <authorList>
            <consortium name="The Broad Institute Genomics Platform"/>
            <consortium name="The Broad Institute Genome Sequencing Center for Infectious Disease"/>
            <person name="Wu L."/>
            <person name="Ma J."/>
        </authorList>
    </citation>
    <scope>NUCLEOTIDE SEQUENCE [LARGE SCALE GENOMIC DNA]</scope>
    <source>
        <strain evidence="3">CCUG 63418</strain>
    </source>
</reference>
<proteinExistence type="predicted"/>
<dbReference type="RefSeq" id="WP_377101887.1">
    <property type="nucleotide sequence ID" value="NZ_JBHTHU010000021.1"/>
</dbReference>
<dbReference type="Proteomes" id="UP001596958">
    <property type="component" value="Unassembled WGS sequence"/>
</dbReference>
<evidence type="ECO:0000313" key="3">
    <source>
        <dbReference type="Proteomes" id="UP001596958"/>
    </source>
</evidence>
<keyword evidence="1" id="KW-0732">Signal</keyword>
<accession>A0ABW2YYN2</accession>
<organism evidence="2 3">
    <name type="scientific">Mucilaginibacter calamicampi</name>
    <dbReference type="NCBI Taxonomy" id="1302352"/>
    <lineage>
        <taxon>Bacteria</taxon>
        <taxon>Pseudomonadati</taxon>
        <taxon>Bacteroidota</taxon>
        <taxon>Sphingobacteriia</taxon>
        <taxon>Sphingobacteriales</taxon>
        <taxon>Sphingobacteriaceae</taxon>
        <taxon>Mucilaginibacter</taxon>
    </lineage>
</organism>
<dbReference type="EMBL" id="JBHTHU010000021">
    <property type="protein sequence ID" value="MFD0751601.1"/>
    <property type="molecule type" value="Genomic_DNA"/>
</dbReference>
<protein>
    <submittedName>
        <fullName evidence="2">Uncharacterized protein</fullName>
    </submittedName>
</protein>
<sequence>MKKIVITLVVLGCAFVAKAQLAPGPLLKQQLFRTDSLGAKPVTKINVIGNRNIDNMPIANMPGRSNMPVMQTDETAYNMPVAGMQQPQIYTMKKPGTNPEVLPFFDGKAPVFYEFKKYPDTPPLPPADTKKP</sequence>
<keyword evidence="3" id="KW-1185">Reference proteome</keyword>
<feature type="chain" id="PRO_5047383221" evidence="1">
    <location>
        <begin position="20"/>
        <end position="132"/>
    </location>
</feature>
<evidence type="ECO:0000256" key="1">
    <source>
        <dbReference type="SAM" id="SignalP"/>
    </source>
</evidence>